<evidence type="ECO:0000313" key="2">
    <source>
        <dbReference type="EMBL" id="AFM26827.1"/>
    </source>
</evidence>
<feature type="region of interest" description="Disordered" evidence="1">
    <location>
        <begin position="1"/>
        <end position="20"/>
    </location>
</feature>
<reference evidence="3" key="1">
    <citation type="submission" date="2012-06" db="EMBL/GenBank/DDBJ databases">
        <title>Complete sequence of chromosome of Desulfomonile tiedjei DSM 6799.</title>
        <authorList>
            <person name="Lucas S."/>
            <person name="Copeland A."/>
            <person name="Lapidus A."/>
            <person name="Glavina del Rio T."/>
            <person name="Dalin E."/>
            <person name="Tice H."/>
            <person name="Bruce D."/>
            <person name="Goodwin L."/>
            <person name="Pitluck S."/>
            <person name="Peters L."/>
            <person name="Ovchinnikova G."/>
            <person name="Zeytun A."/>
            <person name="Lu M."/>
            <person name="Kyrpides N."/>
            <person name="Mavromatis K."/>
            <person name="Ivanova N."/>
            <person name="Brettin T."/>
            <person name="Detter J.C."/>
            <person name="Han C."/>
            <person name="Larimer F."/>
            <person name="Land M."/>
            <person name="Hauser L."/>
            <person name="Markowitz V."/>
            <person name="Cheng J.-F."/>
            <person name="Hugenholtz P."/>
            <person name="Woyke T."/>
            <person name="Wu D."/>
            <person name="Spring S."/>
            <person name="Schroeder M."/>
            <person name="Brambilla E."/>
            <person name="Klenk H.-P."/>
            <person name="Eisen J.A."/>
        </authorList>
    </citation>
    <scope>NUCLEOTIDE SEQUENCE [LARGE SCALE GENOMIC DNA]</scope>
    <source>
        <strain evidence="3">ATCC 49306 / DSM 6799 / DCB-1</strain>
    </source>
</reference>
<dbReference type="EMBL" id="CP003360">
    <property type="protein sequence ID" value="AFM26827.1"/>
    <property type="molecule type" value="Genomic_DNA"/>
</dbReference>
<proteinExistence type="predicted"/>
<protein>
    <submittedName>
        <fullName evidence="2">Uncharacterized protein</fullName>
    </submittedName>
</protein>
<dbReference type="Proteomes" id="UP000006055">
    <property type="component" value="Chromosome"/>
</dbReference>
<accession>I4CB86</accession>
<dbReference type="HOGENOM" id="CLU_2769146_0_0_7"/>
<gene>
    <name evidence="2" type="ordered locus">Desti_4190</name>
</gene>
<organism evidence="2 3">
    <name type="scientific">Desulfomonile tiedjei (strain ATCC 49306 / DSM 6799 / DCB-1)</name>
    <dbReference type="NCBI Taxonomy" id="706587"/>
    <lineage>
        <taxon>Bacteria</taxon>
        <taxon>Pseudomonadati</taxon>
        <taxon>Thermodesulfobacteriota</taxon>
        <taxon>Desulfomonilia</taxon>
        <taxon>Desulfomonilales</taxon>
        <taxon>Desulfomonilaceae</taxon>
        <taxon>Desulfomonile</taxon>
    </lineage>
</organism>
<dbReference type="AlphaFoldDB" id="I4CB86"/>
<dbReference type="KEGG" id="dti:Desti_4190"/>
<keyword evidence="3" id="KW-1185">Reference proteome</keyword>
<name>I4CB86_DESTA</name>
<evidence type="ECO:0000313" key="3">
    <source>
        <dbReference type="Proteomes" id="UP000006055"/>
    </source>
</evidence>
<sequence length="69" mass="7783">MNMQDDAIMQKGSESEEELGWVRDRQTEMNEQGCSVLFEDDRCSCEEPQSATEFFLTGPSDCACDCESC</sequence>
<evidence type="ECO:0000256" key="1">
    <source>
        <dbReference type="SAM" id="MobiDB-lite"/>
    </source>
</evidence>